<dbReference type="InterPro" id="IPR009241">
    <property type="entry name" value="HigB-like"/>
</dbReference>
<dbReference type="HOGENOM" id="CLU_122734_0_1_9"/>
<proteinExistence type="predicted"/>
<organism evidence="1 2">
    <name type="scientific">Hungatella hathewayi WAL-18680</name>
    <dbReference type="NCBI Taxonomy" id="742737"/>
    <lineage>
        <taxon>Bacteria</taxon>
        <taxon>Bacillati</taxon>
        <taxon>Bacillota</taxon>
        <taxon>Clostridia</taxon>
        <taxon>Lachnospirales</taxon>
        <taxon>Lachnospiraceae</taxon>
        <taxon>Hungatella</taxon>
    </lineage>
</organism>
<dbReference type="Pfam" id="PF05973">
    <property type="entry name" value="Gp49"/>
    <property type="match status" value="1"/>
</dbReference>
<protein>
    <recommendedName>
        <fullName evidence="3">Type II toxin-antitoxin system RelE/ParE family toxin</fullName>
    </recommendedName>
</protein>
<sequence length="117" mass="14077">MFEVEYYETADGRIPVKEFLDSLPKKLRDKAMYSLKLLYEYGNTLREPYSKYLGEGIFELRVKFSSDIIRLFYFFYADKNVVVTNGFIKKTMKLPGGEKRRAIQYKRDYLKRRAYHV</sequence>
<dbReference type="RefSeq" id="WP_006781108.1">
    <property type="nucleotide sequence ID" value="NZ_CP040506.1"/>
</dbReference>
<accession>G5II01</accession>
<comment type="caution">
    <text evidence="1">The sequence shown here is derived from an EMBL/GenBank/DDBJ whole genome shotgun (WGS) entry which is preliminary data.</text>
</comment>
<dbReference type="PATRIC" id="fig|742737.3.peg.3104"/>
<gene>
    <name evidence="1" type="ORF">HMPREF9473_03129</name>
</gene>
<keyword evidence="2" id="KW-1185">Reference proteome</keyword>
<name>G5II01_9FIRM</name>
<dbReference type="Proteomes" id="UP000005384">
    <property type="component" value="Unassembled WGS sequence"/>
</dbReference>
<dbReference type="OrthoDB" id="573082at2"/>
<dbReference type="AlphaFoldDB" id="G5II01"/>
<evidence type="ECO:0000313" key="2">
    <source>
        <dbReference type="Proteomes" id="UP000005384"/>
    </source>
</evidence>
<evidence type="ECO:0008006" key="3">
    <source>
        <dbReference type="Google" id="ProtNLM"/>
    </source>
</evidence>
<dbReference type="EMBL" id="ADLN01000082">
    <property type="protein sequence ID" value="EHI58907.1"/>
    <property type="molecule type" value="Genomic_DNA"/>
</dbReference>
<evidence type="ECO:0000313" key="1">
    <source>
        <dbReference type="EMBL" id="EHI58907.1"/>
    </source>
</evidence>
<reference evidence="1 2" key="1">
    <citation type="submission" date="2011-08" db="EMBL/GenBank/DDBJ databases">
        <title>The Genome Sequence of Clostridium hathewayi WAL-18680.</title>
        <authorList>
            <consortium name="The Broad Institute Genome Sequencing Platform"/>
            <person name="Earl A."/>
            <person name="Ward D."/>
            <person name="Feldgarden M."/>
            <person name="Gevers D."/>
            <person name="Finegold S.M."/>
            <person name="Summanen P.H."/>
            <person name="Molitoris D.R."/>
            <person name="Song M."/>
            <person name="Daigneault M."/>
            <person name="Allen-Vercoe E."/>
            <person name="Young S.K."/>
            <person name="Zeng Q."/>
            <person name="Gargeya S."/>
            <person name="Fitzgerald M."/>
            <person name="Haas B."/>
            <person name="Abouelleil A."/>
            <person name="Alvarado L."/>
            <person name="Arachchi H.M."/>
            <person name="Berlin A."/>
            <person name="Brown A."/>
            <person name="Chapman S.B."/>
            <person name="Chen Z."/>
            <person name="Dunbar C."/>
            <person name="Freedman E."/>
            <person name="Gearin G."/>
            <person name="Gellesch M."/>
            <person name="Goldberg J."/>
            <person name="Griggs A."/>
            <person name="Gujja S."/>
            <person name="Heiman D."/>
            <person name="Howarth C."/>
            <person name="Larson L."/>
            <person name="Lui A."/>
            <person name="MacDonald P.J.P."/>
            <person name="Montmayeur A."/>
            <person name="Murphy C."/>
            <person name="Neiman D."/>
            <person name="Pearson M."/>
            <person name="Priest M."/>
            <person name="Roberts A."/>
            <person name="Saif S."/>
            <person name="Shea T."/>
            <person name="Shenoy N."/>
            <person name="Sisk P."/>
            <person name="Stolte C."/>
            <person name="Sykes S."/>
            <person name="Wortman J."/>
            <person name="Nusbaum C."/>
            <person name="Birren B."/>
        </authorList>
    </citation>
    <scope>NUCLEOTIDE SEQUENCE [LARGE SCALE GENOMIC DNA]</scope>
    <source>
        <strain evidence="1 2">WAL-18680</strain>
    </source>
</reference>